<dbReference type="KEGG" id="cmic:caldi_17570"/>
<gene>
    <name evidence="2" type="ORF">caldi_17570</name>
</gene>
<evidence type="ECO:0000259" key="1">
    <source>
        <dbReference type="Pfam" id="PF08823"/>
    </source>
</evidence>
<proteinExistence type="predicted"/>
<reference evidence="2" key="1">
    <citation type="submission" date="2022-03" db="EMBL/GenBank/DDBJ databases">
        <title>Complete genome sequence of Caldinitratiruptor microaerophilus.</title>
        <authorList>
            <person name="Mukaiyama R."/>
            <person name="Nishiyama T."/>
            <person name="Ueda K."/>
        </authorList>
    </citation>
    <scope>NUCLEOTIDE SEQUENCE</scope>
    <source>
        <strain evidence="2">JCM 16183</strain>
    </source>
</reference>
<dbReference type="EMBL" id="AP025628">
    <property type="protein sequence ID" value="BDG60667.1"/>
    <property type="molecule type" value="Genomic_DNA"/>
</dbReference>
<organism evidence="2 3">
    <name type="scientific">Caldinitratiruptor microaerophilus</name>
    <dbReference type="NCBI Taxonomy" id="671077"/>
    <lineage>
        <taxon>Bacteria</taxon>
        <taxon>Bacillati</taxon>
        <taxon>Bacillota</taxon>
        <taxon>Clostridia</taxon>
        <taxon>Eubacteriales</taxon>
        <taxon>Symbiobacteriaceae</taxon>
        <taxon>Caldinitratiruptor</taxon>
    </lineage>
</organism>
<keyword evidence="3" id="KW-1185">Reference proteome</keyword>
<dbReference type="InterPro" id="IPR010430">
    <property type="entry name" value="DUF1028"/>
</dbReference>
<dbReference type="Pfam" id="PF08823">
    <property type="entry name" value="PG_binding_2"/>
    <property type="match status" value="1"/>
</dbReference>
<dbReference type="SUPFAM" id="SSF56235">
    <property type="entry name" value="N-terminal nucleophile aminohydrolases (Ntn hydrolases)"/>
    <property type="match status" value="1"/>
</dbReference>
<dbReference type="PANTHER" id="PTHR39328:SF1">
    <property type="entry name" value="BLL2871 PROTEIN"/>
    <property type="match status" value="1"/>
</dbReference>
<dbReference type="RefSeq" id="WP_264844672.1">
    <property type="nucleotide sequence ID" value="NZ_AP025628.1"/>
</dbReference>
<dbReference type="Gene3D" id="3.60.20.10">
    <property type="entry name" value="Glutamine Phosphoribosylpyrophosphate, subunit 1, domain 1"/>
    <property type="match status" value="1"/>
</dbReference>
<name>A0AA35CK92_9FIRM</name>
<dbReference type="Pfam" id="PF06267">
    <property type="entry name" value="DUF1028"/>
    <property type="match status" value="1"/>
</dbReference>
<accession>A0AA35CK92</accession>
<protein>
    <recommendedName>
        <fullName evidence="1">Putative peptidoglycan binding domain-containing protein</fullName>
    </recommendedName>
</protein>
<dbReference type="Proteomes" id="UP001163687">
    <property type="component" value="Chromosome"/>
</dbReference>
<dbReference type="AlphaFoldDB" id="A0AA35CK92"/>
<evidence type="ECO:0000313" key="3">
    <source>
        <dbReference type="Proteomes" id="UP001163687"/>
    </source>
</evidence>
<dbReference type="InterPro" id="IPR029055">
    <property type="entry name" value="Ntn_hydrolases_N"/>
</dbReference>
<dbReference type="InterPro" id="IPR014927">
    <property type="entry name" value="PG-bd_2"/>
</dbReference>
<sequence>MRSTHADPPVATFSIVARDPVAGEWGVAVQSRFLAVGAVVPWARAGVGAIATQSFANTTYGPKGLELLAGGLSAQEVLDRLVAEDPDRDLRQVGIVDAQGRAASFTGAKCMPWAGSVTGDGFACQGNILAGPRVVEAMAETFLSTAGPLSVRLLEALKAGQREGGDTRGKQSAALLVVKEKGGYGGFNDRLIDLRVDDHPDPFAELERLLGLWRLYFEKADPETAVVLDDALWNEIAGHLARLGFLDTAAAGREEVRQALERWIGRENFEERDLTAMGRIDPQVLDILRRQAG</sequence>
<dbReference type="PANTHER" id="PTHR39328">
    <property type="entry name" value="BLL2871 PROTEIN"/>
    <property type="match status" value="1"/>
</dbReference>
<evidence type="ECO:0000313" key="2">
    <source>
        <dbReference type="EMBL" id="BDG60667.1"/>
    </source>
</evidence>
<feature type="domain" description="Putative peptidoglycan binding" evidence="1">
    <location>
        <begin position="216"/>
        <end position="288"/>
    </location>
</feature>